<dbReference type="NCBIfam" id="TIGR02937">
    <property type="entry name" value="sigma70-ECF"/>
    <property type="match status" value="1"/>
</dbReference>
<dbReference type="InterPro" id="IPR013325">
    <property type="entry name" value="RNA_pol_sigma_r2"/>
</dbReference>
<feature type="domain" description="RNA polymerase sigma factor 70 region 4 type 2" evidence="7">
    <location>
        <begin position="131"/>
        <end position="182"/>
    </location>
</feature>
<name>H5X912_9PSEU</name>
<dbReference type="GO" id="GO:0016987">
    <property type="term" value="F:sigma factor activity"/>
    <property type="evidence" value="ECO:0007669"/>
    <property type="project" value="UniProtKB-KW"/>
</dbReference>
<proteinExistence type="inferred from homology"/>
<evidence type="ECO:0000313" key="9">
    <source>
        <dbReference type="EMBL" id="EHR53615.1"/>
    </source>
</evidence>
<dbReference type="InterPro" id="IPR014284">
    <property type="entry name" value="RNA_pol_sigma-70_dom"/>
</dbReference>
<dbReference type="SUPFAM" id="SSF88659">
    <property type="entry name" value="Sigma3 and sigma4 domains of RNA polymerase sigma factors"/>
    <property type="match status" value="1"/>
</dbReference>
<dbReference type="STRING" id="882083.SacmaDRAFT_5499"/>
<accession>H5X912</accession>
<reference evidence="9 10" key="1">
    <citation type="journal article" date="2012" name="Stand. Genomic Sci.">
        <title>Genome sequence of the ocean sediment bacterium Saccharomonospora marina type strain (XMU15(T)).</title>
        <authorList>
            <person name="Klenk H.P."/>
            <person name="Lu M."/>
            <person name="Lucas S."/>
            <person name="Lapidus A."/>
            <person name="Copeland A."/>
            <person name="Pitluck S."/>
            <person name="Goodwin L.A."/>
            <person name="Han C."/>
            <person name="Tapia R."/>
            <person name="Brambilla E.M."/>
            <person name="Potter G."/>
            <person name="Land M."/>
            <person name="Ivanova N."/>
            <person name="Rohde M."/>
            <person name="Goker M."/>
            <person name="Detter J.C."/>
            <person name="Li W.J."/>
            <person name="Kyrpides N.C."/>
            <person name="Woyke T."/>
        </authorList>
    </citation>
    <scope>NUCLEOTIDE SEQUENCE [LARGE SCALE GENOMIC DNA]</scope>
    <source>
        <strain evidence="9 10">XMU15</strain>
    </source>
</reference>
<dbReference type="Pfam" id="PF04542">
    <property type="entry name" value="Sigma70_r2"/>
    <property type="match status" value="1"/>
</dbReference>
<dbReference type="InterPro" id="IPR039425">
    <property type="entry name" value="RNA_pol_sigma-70-like"/>
</dbReference>
<dbReference type="EMBL" id="CM001439">
    <property type="protein sequence ID" value="EHR53615.1"/>
    <property type="molecule type" value="Genomic_DNA"/>
</dbReference>
<evidence type="ECO:0000256" key="3">
    <source>
        <dbReference type="ARBA" id="ARBA00023015"/>
    </source>
</evidence>
<evidence type="ECO:0000256" key="5">
    <source>
        <dbReference type="ARBA" id="ARBA00023163"/>
    </source>
</evidence>
<keyword evidence="10" id="KW-1185">Reference proteome</keyword>
<dbReference type="GO" id="GO:0006352">
    <property type="term" value="P:DNA-templated transcription initiation"/>
    <property type="evidence" value="ECO:0007669"/>
    <property type="project" value="InterPro"/>
</dbReference>
<dbReference type="eggNOG" id="COG1595">
    <property type="taxonomic scope" value="Bacteria"/>
</dbReference>
<evidence type="ECO:0000313" key="10">
    <source>
        <dbReference type="Proteomes" id="UP000004926"/>
    </source>
</evidence>
<keyword evidence="5" id="KW-0804">Transcription</keyword>
<feature type="domain" description="RNA polymerase sigma-70 region 2" evidence="6">
    <location>
        <begin position="11"/>
        <end position="78"/>
    </location>
</feature>
<dbReference type="AlphaFoldDB" id="H5X912"/>
<dbReference type="SUPFAM" id="SSF54427">
    <property type="entry name" value="NTF2-like"/>
    <property type="match status" value="1"/>
</dbReference>
<dbReference type="SUPFAM" id="SSF88946">
    <property type="entry name" value="Sigma2 domain of RNA polymerase sigma factors"/>
    <property type="match status" value="1"/>
</dbReference>
<evidence type="ECO:0000256" key="4">
    <source>
        <dbReference type="ARBA" id="ARBA00023082"/>
    </source>
</evidence>
<dbReference type="Proteomes" id="UP000004926">
    <property type="component" value="Chromosome"/>
</dbReference>
<comment type="subunit">
    <text evidence="2">Interacts transiently with the RNA polymerase catalytic core formed by RpoA, RpoB, RpoC and RpoZ (2 alpha, 1 beta, 1 beta' and 1 omega subunit) to form the RNA polymerase holoenzyme that can initiate transcription.</text>
</comment>
<dbReference type="PANTHER" id="PTHR43133:SF65">
    <property type="entry name" value="ECF RNA POLYMERASE SIGMA FACTOR SIGG"/>
    <property type="match status" value="1"/>
</dbReference>
<sequence length="335" mass="36659">MGTGGGLEQAETYRVELRGYCYRMLGCGFEAEDAVQETMLRAWRNRDGFDSDRGSLRTWLYAIATNVCLDMLRGARRRALAMDLGPAAEPGARLGQPLPEHRWVQPVPDAHVLPAHGDPAELAALRASVRLAFVAALQHLPPRQRAVLILRDVLRWHAEEVSGLLGCTVAAVNSALQRARSTMASRQARPLREPAATEERQLLARYLEAFENYDVAALTALLHEDATMSMPPFTWWLRGRQHIRQVLLAAEADKPCEGARLLPTVANGAPAFAQYRDGEPFALVVVDVVGDLIGATTTYLGARLFELFGLPMSFRAQARISGVPFSTGTSDTTGG</sequence>
<dbReference type="Pfam" id="PF08281">
    <property type="entry name" value="Sigma70_r4_2"/>
    <property type="match status" value="1"/>
</dbReference>
<dbReference type="InterPro" id="IPR013324">
    <property type="entry name" value="RNA_pol_sigma_r3/r4-like"/>
</dbReference>
<keyword evidence="3" id="KW-0805">Transcription regulation</keyword>
<dbReference type="Gene3D" id="3.10.450.50">
    <property type="match status" value="1"/>
</dbReference>
<dbReference type="InterPro" id="IPR013249">
    <property type="entry name" value="RNA_pol_sigma70_r4_t2"/>
</dbReference>
<dbReference type="OrthoDB" id="3806887at2"/>
<dbReference type="PANTHER" id="PTHR43133">
    <property type="entry name" value="RNA POLYMERASE ECF-TYPE SIGMA FACTO"/>
    <property type="match status" value="1"/>
</dbReference>
<evidence type="ECO:0000259" key="7">
    <source>
        <dbReference type="Pfam" id="PF08281"/>
    </source>
</evidence>
<dbReference type="HOGENOM" id="CLU_043648_0_0_11"/>
<dbReference type="GO" id="GO:0003677">
    <property type="term" value="F:DNA binding"/>
    <property type="evidence" value="ECO:0007669"/>
    <property type="project" value="InterPro"/>
</dbReference>
<dbReference type="InterPro" id="IPR007627">
    <property type="entry name" value="RNA_pol_sigma70_r2"/>
</dbReference>
<protein>
    <submittedName>
        <fullName evidence="9">RNA polymerase sigma-70 factor, TIGR02960 family</fullName>
    </submittedName>
</protein>
<organism evidence="9 10">
    <name type="scientific">Saccharomonospora marina XMU15</name>
    <dbReference type="NCBI Taxonomy" id="882083"/>
    <lineage>
        <taxon>Bacteria</taxon>
        <taxon>Bacillati</taxon>
        <taxon>Actinomycetota</taxon>
        <taxon>Actinomycetes</taxon>
        <taxon>Pseudonocardiales</taxon>
        <taxon>Pseudonocardiaceae</taxon>
        <taxon>Saccharomonospora</taxon>
    </lineage>
</organism>
<dbReference type="Pfam" id="PF12680">
    <property type="entry name" value="SnoaL_2"/>
    <property type="match status" value="1"/>
</dbReference>
<dbReference type="NCBIfam" id="TIGR02960">
    <property type="entry name" value="SigX5"/>
    <property type="match status" value="1"/>
</dbReference>
<evidence type="ECO:0000256" key="1">
    <source>
        <dbReference type="ARBA" id="ARBA00010641"/>
    </source>
</evidence>
<gene>
    <name evidence="9" type="ORF">SacmaDRAFT_5499</name>
</gene>
<dbReference type="InterPro" id="IPR036388">
    <property type="entry name" value="WH-like_DNA-bd_sf"/>
</dbReference>
<keyword evidence="4" id="KW-0731">Sigma factor</keyword>
<dbReference type="InterPro" id="IPR032710">
    <property type="entry name" value="NTF2-like_dom_sf"/>
</dbReference>
<dbReference type="InterPro" id="IPR037401">
    <property type="entry name" value="SnoaL-like"/>
</dbReference>
<evidence type="ECO:0000256" key="2">
    <source>
        <dbReference type="ARBA" id="ARBA00011344"/>
    </source>
</evidence>
<dbReference type="Gene3D" id="1.10.1740.10">
    <property type="match status" value="1"/>
</dbReference>
<feature type="domain" description="SnoaL-like" evidence="8">
    <location>
        <begin position="204"/>
        <end position="276"/>
    </location>
</feature>
<dbReference type="Gene3D" id="1.10.10.10">
    <property type="entry name" value="Winged helix-like DNA-binding domain superfamily/Winged helix DNA-binding domain"/>
    <property type="match status" value="1"/>
</dbReference>
<comment type="similarity">
    <text evidence="1">Belongs to the sigma-70 factor family. ECF subfamily.</text>
</comment>
<dbReference type="NCBIfam" id="NF006089">
    <property type="entry name" value="PRK08241.1"/>
    <property type="match status" value="1"/>
</dbReference>
<dbReference type="InterPro" id="IPR014305">
    <property type="entry name" value="RNA_pol_sigma-G_actinobac"/>
</dbReference>
<evidence type="ECO:0000259" key="6">
    <source>
        <dbReference type="Pfam" id="PF04542"/>
    </source>
</evidence>
<evidence type="ECO:0000259" key="8">
    <source>
        <dbReference type="Pfam" id="PF12680"/>
    </source>
</evidence>
<dbReference type="CDD" id="cd06171">
    <property type="entry name" value="Sigma70_r4"/>
    <property type="match status" value="1"/>
</dbReference>
<dbReference type="RefSeq" id="WP_009156989.1">
    <property type="nucleotide sequence ID" value="NZ_CM001439.1"/>
</dbReference>